<dbReference type="InterPro" id="IPR011059">
    <property type="entry name" value="Metal-dep_hydrolase_composite"/>
</dbReference>
<dbReference type="SUPFAM" id="SSF51556">
    <property type="entry name" value="Metallo-dependent hydrolases"/>
    <property type="match status" value="1"/>
</dbReference>
<dbReference type="Gene3D" id="2.30.40.10">
    <property type="entry name" value="Urease, subunit C, domain 1"/>
    <property type="match status" value="1"/>
</dbReference>
<dbReference type="GO" id="GO:0016810">
    <property type="term" value="F:hydrolase activity, acting on carbon-nitrogen (but not peptide) bonds"/>
    <property type="evidence" value="ECO:0007669"/>
    <property type="project" value="InterPro"/>
</dbReference>
<evidence type="ECO:0000313" key="3">
    <source>
        <dbReference type="EMBL" id="VYT23408.1"/>
    </source>
</evidence>
<organism evidence="3">
    <name type="scientific">uncultured Anaerotruncus sp</name>
    <dbReference type="NCBI Taxonomy" id="905011"/>
    <lineage>
        <taxon>Bacteria</taxon>
        <taxon>Bacillati</taxon>
        <taxon>Bacillota</taxon>
        <taxon>Clostridia</taxon>
        <taxon>Eubacteriales</taxon>
        <taxon>Oscillospiraceae</taxon>
        <taxon>Anaerotruncus</taxon>
        <taxon>environmental samples</taxon>
    </lineage>
</organism>
<dbReference type="InterPro" id="IPR006680">
    <property type="entry name" value="Amidohydro-rel"/>
</dbReference>
<evidence type="ECO:0000259" key="2">
    <source>
        <dbReference type="Pfam" id="PF01979"/>
    </source>
</evidence>
<name>A0A6N2UZY1_9FIRM</name>
<sequence length="444" mass="49133">MAQYLLKNAAILTMDADFTLYEDGYLAVEGNSIQEIGPTAQLEESRFAGYTVLDCRGKIITPGMINTHSHLSMMVFRSLADDVPDRLKRYLFPLERTAMTREMAVAGANYAFAELLLGGVTTVYDAYYFEDDIAREAEKAGIRGVLSETVLCNPSPSAKEPYGGIPYTREFVKKWKGHPRITPAVNCHAIYTNDTAHLQECHRIARENSIIFCMHVAEMGYEQADCLRDHGMTPVAYLDSIGVLDNRFLAAHSINLEENDLDIYEKRGVKVSYNAGSNAKGAKGVAPIKKMRERGITVSLGTDGPMSGNTIDILTQLPLVGKVQKLFNHDRSLFPAKEIFEMATIGGAKALGLDGITGSLEVGKRADLVIFETDSVNMNPIYDYYSVIVYSANPSNVESVFVDGELVVENRRLLTIDLKEARSRMLAYRDEIAAIARELDKAVL</sequence>
<dbReference type="AlphaFoldDB" id="A0A6N2UZY1"/>
<dbReference type="InterPro" id="IPR032466">
    <property type="entry name" value="Metal_Hydrolase"/>
</dbReference>
<reference evidence="3" key="1">
    <citation type="submission" date="2019-11" db="EMBL/GenBank/DDBJ databases">
        <authorList>
            <person name="Feng L."/>
        </authorList>
    </citation>
    <scope>NUCLEOTIDE SEQUENCE</scope>
    <source>
        <strain evidence="3">AundefinedLFYP135</strain>
    </source>
</reference>
<keyword evidence="1 3" id="KW-0378">Hydrolase</keyword>
<dbReference type="InterPro" id="IPR050287">
    <property type="entry name" value="MTA/SAH_deaminase"/>
</dbReference>
<dbReference type="PANTHER" id="PTHR43794">
    <property type="entry name" value="AMINOHYDROLASE SSNA-RELATED"/>
    <property type="match status" value="1"/>
</dbReference>
<dbReference type="SUPFAM" id="SSF51338">
    <property type="entry name" value="Composite domain of metallo-dependent hydrolases"/>
    <property type="match status" value="1"/>
</dbReference>
<dbReference type="CDD" id="cd01298">
    <property type="entry name" value="ATZ_TRZ_like"/>
    <property type="match status" value="1"/>
</dbReference>
<feature type="domain" description="Amidohydrolase-related" evidence="2">
    <location>
        <begin position="59"/>
        <end position="407"/>
    </location>
</feature>
<gene>
    <name evidence="3" type="primary">triA</name>
    <name evidence="3" type="ORF">AULFYP135_02182</name>
</gene>
<dbReference type="Gene3D" id="3.20.20.140">
    <property type="entry name" value="Metal-dependent hydrolases"/>
    <property type="match status" value="1"/>
</dbReference>
<dbReference type="EMBL" id="CACRSL010000005">
    <property type="protein sequence ID" value="VYT23408.1"/>
    <property type="molecule type" value="Genomic_DNA"/>
</dbReference>
<protein>
    <submittedName>
        <fullName evidence="3">Melamine deaminase</fullName>
        <ecNumber evidence="3">3.5.4.-</ecNumber>
    </submittedName>
</protein>
<proteinExistence type="predicted"/>
<evidence type="ECO:0000256" key="1">
    <source>
        <dbReference type="ARBA" id="ARBA00022801"/>
    </source>
</evidence>
<accession>A0A6N2UZY1</accession>
<dbReference type="Pfam" id="PF01979">
    <property type="entry name" value="Amidohydro_1"/>
    <property type="match status" value="1"/>
</dbReference>
<dbReference type="EC" id="3.5.4.-" evidence="3"/>
<dbReference type="PANTHER" id="PTHR43794:SF11">
    <property type="entry name" value="AMIDOHYDROLASE-RELATED DOMAIN-CONTAINING PROTEIN"/>
    <property type="match status" value="1"/>
</dbReference>